<dbReference type="Pfam" id="PF00498">
    <property type="entry name" value="FHA"/>
    <property type="match status" value="1"/>
</dbReference>
<evidence type="ECO:0000259" key="1">
    <source>
        <dbReference type="PROSITE" id="PS50006"/>
    </source>
</evidence>
<keyword evidence="3" id="KW-1185">Reference proteome</keyword>
<organism evidence="2 3">
    <name type="scientific">Panacagrimonas perspica</name>
    <dbReference type="NCBI Taxonomy" id="381431"/>
    <lineage>
        <taxon>Bacteria</taxon>
        <taxon>Pseudomonadati</taxon>
        <taxon>Pseudomonadota</taxon>
        <taxon>Gammaproteobacteria</taxon>
        <taxon>Nevskiales</taxon>
        <taxon>Nevskiaceae</taxon>
        <taxon>Panacagrimonas</taxon>
    </lineage>
</organism>
<reference evidence="2 3" key="1">
    <citation type="submission" date="2019-03" db="EMBL/GenBank/DDBJ databases">
        <title>Genomic Encyclopedia of Type Strains, Phase IV (KMG-IV): sequencing the most valuable type-strain genomes for metagenomic binning, comparative biology and taxonomic classification.</title>
        <authorList>
            <person name="Goeker M."/>
        </authorList>
    </citation>
    <scope>NUCLEOTIDE SEQUENCE [LARGE SCALE GENOMIC DNA]</scope>
    <source>
        <strain evidence="2 3">DSM 26377</strain>
    </source>
</reference>
<dbReference type="SUPFAM" id="SSF49879">
    <property type="entry name" value="SMAD/FHA domain"/>
    <property type="match status" value="2"/>
</dbReference>
<dbReference type="CDD" id="cd00060">
    <property type="entry name" value="FHA"/>
    <property type="match status" value="2"/>
</dbReference>
<accession>A0A4R7NX97</accession>
<proteinExistence type="predicted"/>
<protein>
    <submittedName>
        <fullName evidence="2">FHA domain-containing protein</fullName>
    </submittedName>
</protein>
<dbReference type="InterPro" id="IPR000253">
    <property type="entry name" value="FHA_dom"/>
</dbReference>
<dbReference type="PANTHER" id="PTHR23308">
    <property type="entry name" value="NUCLEAR INHIBITOR OF PROTEIN PHOSPHATASE-1"/>
    <property type="match status" value="1"/>
</dbReference>
<dbReference type="InterPro" id="IPR008984">
    <property type="entry name" value="SMAD_FHA_dom_sf"/>
</dbReference>
<dbReference type="RefSeq" id="WP_133883459.1">
    <property type="nucleotide sequence ID" value="NZ_MWIN01000013.1"/>
</dbReference>
<dbReference type="OrthoDB" id="151099at2"/>
<dbReference type="EMBL" id="SOBT01000011">
    <property type="protein sequence ID" value="TDU25883.1"/>
    <property type="molecule type" value="Genomic_DNA"/>
</dbReference>
<dbReference type="Gene3D" id="2.60.200.20">
    <property type="match status" value="2"/>
</dbReference>
<name>A0A4R7NX97_9GAMM</name>
<dbReference type="InterPro" id="IPR050923">
    <property type="entry name" value="Cell_Proc_Reg/RNA_Proc"/>
</dbReference>
<comment type="caution">
    <text evidence="2">The sequence shown here is derived from an EMBL/GenBank/DDBJ whole genome shotgun (WGS) entry which is preliminary data.</text>
</comment>
<evidence type="ECO:0000313" key="2">
    <source>
        <dbReference type="EMBL" id="TDU25883.1"/>
    </source>
</evidence>
<evidence type="ECO:0000313" key="3">
    <source>
        <dbReference type="Proteomes" id="UP000295341"/>
    </source>
</evidence>
<sequence length="240" mass="25577">MGKLVITDNTGVTTDFELTAERVTLGRQAGNDIVLNDKAVSGRHAAIVTILDDSFLEDLDSTNGTQVNGQPVTKHPLMHGDVITIGRNTLRYFSVEVPASEMDKTMILRPGSILPPSRMPVPVPPAPTPMPAAAPVPRPPINPGLVAAGKPVLGKLRIASGPNQGKEMELSKPLTTLGKPGVQVAAITRRSDGYYIVQVDSASGRKLRINGAEVEPQPRKLADRDRVELAGTQMDFVLIG</sequence>
<dbReference type="AlphaFoldDB" id="A0A4R7NX97"/>
<gene>
    <name evidence="2" type="ORF">DFR24_4328</name>
</gene>
<feature type="domain" description="FHA" evidence="1">
    <location>
        <begin position="23"/>
        <end position="72"/>
    </location>
</feature>
<dbReference type="PROSITE" id="PS50006">
    <property type="entry name" value="FHA_DOMAIN"/>
    <property type="match status" value="1"/>
</dbReference>
<dbReference type="SMART" id="SM00240">
    <property type="entry name" value="FHA"/>
    <property type="match status" value="1"/>
</dbReference>
<dbReference type="Proteomes" id="UP000295341">
    <property type="component" value="Unassembled WGS sequence"/>
</dbReference>